<evidence type="ECO:0000313" key="2">
    <source>
        <dbReference type="EMBL" id="EPS99407.1"/>
    </source>
</evidence>
<dbReference type="PANTHER" id="PTHR34117">
    <property type="entry name" value="STYLE CELL-CYCLE INHIBITOR 1"/>
    <property type="match status" value="1"/>
</dbReference>
<dbReference type="AlphaFoldDB" id="S8E3M7"/>
<dbReference type="eggNOG" id="ENOG502S2GY">
    <property type="taxonomic scope" value="Eukaryota"/>
</dbReference>
<name>S8E3M7_FOMSC</name>
<feature type="compositionally biased region" description="Basic and acidic residues" evidence="1">
    <location>
        <begin position="134"/>
        <end position="159"/>
    </location>
</feature>
<organism evidence="2 3">
    <name type="scientific">Fomitopsis schrenkii</name>
    <name type="common">Brown rot fungus</name>
    <dbReference type="NCBI Taxonomy" id="2126942"/>
    <lineage>
        <taxon>Eukaryota</taxon>
        <taxon>Fungi</taxon>
        <taxon>Dikarya</taxon>
        <taxon>Basidiomycota</taxon>
        <taxon>Agaricomycotina</taxon>
        <taxon>Agaricomycetes</taxon>
        <taxon>Polyporales</taxon>
        <taxon>Fomitopsis</taxon>
    </lineage>
</organism>
<evidence type="ECO:0000256" key="1">
    <source>
        <dbReference type="SAM" id="MobiDB-lite"/>
    </source>
</evidence>
<accession>S8E3M7</accession>
<dbReference type="OrthoDB" id="2139939at2759"/>
<dbReference type="HOGENOM" id="CLU_061245_1_0_1"/>
<dbReference type="Proteomes" id="UP000015241">
    <property type="component" value="Unassembled WGS sequence"/>
</dbReference>
<dbReference type="PANTHER" id="PTHR34117:SF1">
    <property type="entry name" value="STYLE CELL-CYCLE INHIBITOR 1"/>
    <property type="match status" value="1"/>
</dbReference>
<dbReference type="STRING" id="743788.S8E3M7"/>
<feature type="compositionally biased region" description="Basic and acidic residues" evidence="1">
    <location>
        <begin position="100"/>
        <end position="125"/>
    </location>
</feature>
<gene>
    <name evidence="2" type="ORF">FOMPIDRAFT_1024263</name>
</gene>
<evidence type="ECO:0000313" key="3">
    <source>
        <dbReference type="Proteomes" id="UP000015241"/>
    </source>
</evidence>
<sequence>MTELPSEKSRKYFRKFVKAWNRGKLPRHLYSGVAALSASSQTGYRWSFASKASNADSVALQAARDEVGAATHNRASSSAGSGRLQGPTLPSAADLTLAREAADEHRSAERDYQRKRGRKEVKEQLEDMIGPKPVGREGMLEKKRAQREGDRVFRERGDEGLELDESTLMGGGSSFKDELARRDAARRRFEEKRHGPREDRVAEARERADALRQKDRATMDMFMQMAKAKFG</sequence>
<proteinExistence type="predicted"/>
<protein>
    <submittedName>
        <fullName evidence="2">Uncharacterized protein</fullName>
    </submittedName>
</protein>
<dbReference type="InterPro" id="IPR044688">
    <property type="entry name" value="SCI-1-like"/>
</dbReference>
<reference evidence="2 3" key="1">
    <citation type="journal article" date="2012" name="Science">
        <title>The Paleozoic origin of enzymatic lignin decomposition reconstructed from 31 fungal genomes.</title>
        <authorList>
            <person name="Floudas D."/>
            <person name="Binder M."/>
            <person name="Riley R."/>
            <person name="Barry K."/>
            <person name="Blanchette R.A."/>
            <person name="Henrissat B."/>
            <person name="Martinez A.T."/>
            <person name="Otillar R."/>
            <person name="Spatafora J.W."/>
            <person name="Yadav J.S."/>
            <person name="Aerts A."/>
            <person name="Benoit I."/>
            <person name="Boyd A."/>
            <person name="Carlson A."/>
            <person name="Copeland A."/>
            <person name="Coutinho P.M."/>
            <person name="de Vries R.P."/>
            <person name="Ferreira P."/>
            <person name="Findley K."/>
            <person name="Foster B."/>
            <person name="Gaskell J."/>
            <person name="Glotzer D."/>
            <person name="Gorecki P."/>
            <person name="Heitman J."/>
            <person name="Hesse C."/>
            <person name="Hori C."/>
            <person name="Igarashi K."/>
            <person name="Jurgens J.A."/>
            <person name="Kallen N."/>
            <person name="Kersten P."/>
            <person name="Kohler A."/>
            <person name="Kuees U."/>
            <person name="Kumar T.K.A."/>
            <person name="Kuo A."/>
            <person name="LaButti K."/>
            <person name="Larrondo L.F."/>
            <person name="Lindquist E."/>
            <person name="Ling A."/>
            <person name="Lombard V."/>
            <person name="Lucas S."/>
            <person name="Lundell T."/>
            <person name="Martin R."/>
            <person name="McLaughlin D.J."/>
            <person name="Morgenstern I."/>
            <person name="Morin E."/>
            <person name="Murat C."/>
            <person name="Nagy L.G."/>
            <person name="Nolan M."/>
            <person name="Ohm R.A."/>
            <person name="Patyshakuliyeva A."/>
            <person name="Rokas A."/>
            <person name="Ruiz-Duenas F.J."/>
            <person name="Sabat G."/>
            <person name="Salamov A."/>
            <person name="Samejima M."/>
            <person name="Schmutz J."/>
            <person name="Slot J.C."/>
            <person name="St John F."/>
            <person name="Stenlid J."/>
            <person name="Sun H."/>
            <person name="Sun S."/>
            <person name="Syed K."/>
            <person name="Tsang A."/>
            <person name="Wiebenga A."/>
            <person name="Young D."/>
            <person name="Pisabarro A."/>
            <person name="Eastwood D.C."/>
            <person name="Martin F."/>
            <person name="Cullen D."/>
            <person name="Grigoriev I.V."/>
            <person name="Hibbett D.S."/>
        </authorList>
    </citation>
    <scope>NUCLEOTIDE SEQUENCE</scope>
    <source>
        <strain evidence="3">FP-58527</strain>
    </source>
</reference>
<feature type="compositionally biased region" description="Basic and acidic residues" evidence="1">
    <location>
        <begin position="175"/>
        <end position="215"/>
    </location>
</feature>
<keyword evidence="3" id="KW-1185">Reference proteome</keyword>
<dbReference type="InParanoid" id="S8E3M7"/>
<dbReference type="EMBL" id="KE504157">
    <property type="protein sequence ID" value="EPS99407.1"/>
    <property type="molecule type" value="Genomic_DNA"/>
</dbReference>
<feature type="region of interest" description="Disordered" evidence="1">
    <location>
        <begin position="66"/>
        <end position="215"/>
    </location>
</feature>